<dbReference type="EMBL" id="KN549769">
    <property type="protein sequence ID" value="KHJ96079.1"/>
    <property type="molecule type" value="Genomic_DNA"/>
</dbReference>
<name>A0A0B1TFQ2_OESDE</name>
<protein>
    <recommendedName>
        <fullName evidence="3">Sulfatase N-terminal domain-containing protein</fullName>
    </recommendedName>
</protein>
<evidence type="ECO:0000313" key="2">
    <source>
        <dbReference type="Proteomes" id="UP000053660"/>
    </source>
</evidence>
<proteinExistence type="predicted"/>
<reference evidence="1 2" key="1">
    <citation type="submission" date="2014-03" db="EMBL/GenBank/DDBJ databases">
        <title>Draft genome of the hookworm Oesophagostomum dentatum.</title>
        <authorList>
            <person name="Mitreva M."/>
        </authorList>
    </citation>
    <scope>NUCLEOTIDE SEQUENCE [LARGE SCALE GENOMIC DNA]</scope>
    <source>
        <strain evidence="1 2">OD-Hann</strain>
    </source>
</reference>
<gene>
    <name evidence="1" type="ORF">OESDEN_03963</name>
</gene>
<dbReference type="PANTHER" id="PTHR10974:SF75">
    <property type="entry name" value="SULFATASE DOMAIN-CONTAINING PROTEIN"/>
    <property type="match status" value="1"/>
</dbReference>
<dbReference type="AlphaFoldDB" id="A0A0B1TFQ2"/>
<dbReference type="InterPro" id="IPR017850">
    <property type="entry name" value="Alkaline_phosphatase_core_sf"/>
</dbReference>
<evidence type="ECO:0008006" key="3">
    <source>
        <dbReference type="Google" id="ProtNLM"/>
    </source>
</evidence>
<dbReference type="GO" id="GO:0005615">
    <property type="term" value="C:extracellular space"/>
    <property type="evidence" value="ECO:0007669"/>
    <property type="project" value="TreeGrafter"/>
</dbReference>
<accession>A0A0B1TFQ2</accession>
<dbReference type="Gene3D" id="3.40.720.10">
    <property type="entry name" value="Alkaline Phosphatase, subunit A"/>
    <property type="match status" value="1"/>
</dbReference>
<organism evidence="1 2">
    <name type="scientific">Oesophagostomum dentatum</name>
    <name type="common">Nodular worm</name>
    <dbReference type="NCBI Taxonomy" id="61180"/>
    <lineage>
        <taxon>Eukaryota</taxon>
        <taxon>Metazoa</taxon>
        <taxon>Ecdysozoa</taxon>
        <taxon>Nematoda</taxon>
        <taxon>Chromadorea</taxon>
        <taxon>Rhabditida</taxon>
        <taxon>Rhabditina</taxon>
        <taxon>Rhabditomorpha</taxon>
        <taxon>Strongyloidea</taxon>
        <taxon>Strongylidae</taxon>
        <taxon>Oesophagostomum</taxon>
    </lineage>
</organism>
<dbReference type="SUPFAM" id="SSF53649">
    <property type="entry name" value="Alkaline phosphatase-like"/>
    <property type="match status" value="1"/>
</dbReference>
<dbReference type="PANTHER" id="PTHR10974">
    <property type="entry name" value="FI08016P-RELATED"/>
    <property type="match status" value="1"/>
</dbReference>
<dbReference type="Proteomes" id="UP000053660">
    <property type="component" value="Unassembled WGS sequence"/>
</dbReference>
<sequence length="160" mass="18689">MLDHLTLFLNAYQDTPKFSFIWNAELAHDDSQVLYKADLAIYNFLVKNKNSLSNSFLFFFGDHGPRYGKEASTWLGAKERNNPFLYITVPYSVRKTALYQQLRRNSEELVTHHDLYATLLDILRVSDYTFLYLVVDKLPNACFSSLFSEEQRTLGMLHVF</sequence>
<dbReference type="Pfam" id="PF02995">
    <property type="entry name" value="DUF229"/>
    <property type="match status" value="1"/>
</dbReference>
<keyword evidence="2" id="KW-1185">Reference proteome</keyword>
<dbReference type="InterPro" id="IPR004245">
    <property type="entry name" value="DUF229"/>
</dbReference>
<dbReference type="OrthoDB" id="5834279at2759"/>
<evidence type="ECO:0000313" key="1">
    <source>
        <dbReference type="EMBL" id="KHJ96079.1"/>
    </source>
</evidence>